<dbReference type="PANTHER" id="PTHR45705">
    <property type="entry name" value="FI20236P1"/>
    <property type="match status" value="1"/>
</dbReference>
<dbReference type="VEuPathDB" id="FungiDB:CLCR_09920"/>
<keyword evidence="1" id="KW-0479">Metal-binding</keyword>
<comment type="caution">
    <text evidence="4">The sequence shown here is derived from an EMBL/GenBank/DDBJ whole genome shotgun (WGS) entry which is preliminary data.</text>
</comment>
<feature type="compositionally biased region" description="Polar residues" evidence="2">
    <location>
        <begin position="313"/>
        <end position="339"/>
    </location>
</feature>
<dbReference type="PROSITE" id="PS50115">
    <property type="entry name" value="ARFGAP"/>
    <property type="match status" value="1"/>
</dbReference>
<feature type="domain" description="Arf-GAP" evidence="3">
    <location>
        <begin position="14"/>
        <end position="124"/>
    </location>
</feature>
<dbReference type="InterPro" id="IPR038508">
    <property type="entry name" value="ArfGAP_dom_sf"/>
</dbReference>
<dbReference type="InterPro" id="IPR001164">
    <property type="entry name" value="ArfGAP_dom"/>
</dbReference>
<evidence type="ECO:0000259" key="3">
    <source>
        <dbReference type="PROSITE" id="PS50115"/>
    </source>
</evidence>
<dbReference type="EMBL" id="LGRB01000008">
    <property type="protein sequence ID" value="OCT53201.1"/>
    <property type="molecule type" value="Genomic_DNA"/>
</dbReference>
<organism evidence="4 5">
    <name type="scientific">Cladophialophora carrionii</name>
    <dbReference type="NCBI Taxonomy" id="86049"/>
    <lineage>
        <taxon>Eukaryota</taxon>
        <taxon>Fungi</taxon>
        <taxon>Dikarya</taxon>
        <taxon>Ascomycota</taxon>
        <taxon>Pezizomycotina</taxon>
        <taxon>Eurotiomycetes</taxon>
        <taxon>Chaetothyriomycetidae</taxon>
        <taxon>Chaetothyriales</taxon>
        <taxon>Herpotrichiellaceae</taxon>
        <taxon>Cladophialophora</taxon>
    </lineage>
</organism>
<feature type="compositionally biased region" description="Pro residues" evidence="2">
    <location>
        <begin position="433"/>
        <end position="447"/>
    </location>
</feature>
<dbReference type="FunFam" id="1.10.220.150:FF:000010">
    <property type="entry name" value="Stromal membrane-associated protein"/>
    <property type="match status" value="1"/>
</dbReference>
<proteinExistence type="predicted"/>
<keyword evidence="1" id="KW-0863">Zinc-finger</keyword>
<dbReference type="InterPro" id="IPR051718">
    <property type="entry name" value="ARF_GTPase-activating"/>
</dbReference>
<keyword evidence="5" id="KW-1185">Reference proteome</keyword>
<dbReference type="SUPFAM" id="SSF57863">
    <property type="entry name" value="ArfGap/RecO-like zinc finger"/>
    <property type="match status" value="1"/>
</dbReference>
<dbReference type="STRING" id="86049.A0A1C1CXL9"/>
<dbReference type="PANTHER" id="PTHR45705:SF1">
    <property type="entry name" value="FI20236P1"/>
    <property type="match status" value="1"/>
</dbReference>
<feature type="compositionally biased region" description="Pro residues" evidence="2">
    <location>
        <begin position="203"/>
        <end position="213"/>
    </location>
</feature>
<dbReference type="GO" id="GO:0005737">
    <property type="term" value="C:cytoplasm"/>
    <property type="evidence" value="ECO:0007669"/>
    <property type="project" value="TreeGrafter"/>
</dbReference>
<dbReference type="OrthoDB" id="10266696at2759"/>
<evidence type="ECO:0000313" key="5">
    <source>
        <dbReference type="Proteomes" id="UP000094526"/>
    </source>
</evidence>
<dbReference type="Gene3D" id="1.10.220.150">
    <property type="entry name" value="Arf GTPase activating protein"/>
    <property type="match status" value="1"/>
</dbReference>
<feature type="compositionally biased region" description="Low complexity" evidence="2">
    <location>
        <begin position="241"/>
        <end position="254"/>
    </location>
</feature>
<evidence type="ECO:0000313" key="4">
    <source>
        <dbReference type="EMBL" id="OCT53201.1"/>
    </source>
</evidence>
<dbReference type="PRINTS" id="PR00405">
    <property type="entry name" value="REVINTRACTNG"/>
</dbReference>
<protein>
    <submittedName>
        <fullName evidence="4">Stromal membrane-associated protein</fullName>
    </submittedName>
</protein>
<sequence length="598" mass="61439">MSRRPGNDRAAQNAQTLKALVKLEGNKMCADCKRNKHPRWASWNLGVFVCIRCSGIHRGMGTHISRVKSVDLDAWTDEQLQSVLKWGNTRANKYWEAKLAAGHVPSEAKIENFIRTKYESKRWVMDGPMPDPSTLDAEGDDNVPLSIVQEKAKIERSASQRQAPSQPPPQPLPAANVNLFDDFTPPPARPSTADIPASRPTRTGPPAPAPAPAARPAAKPQDSLLGLDFFGGSSAAGIGRPSSAASNPTASTNSRGDLKNSILSLYSSAPKPQPAPQPQHDRQPSFGGTSSTPAAKQDAFGGLADAFSGLSFPGTNTSTAKPPAPQASSAFSGFGSLTSPVAGPTATPSAPQVTSPPPLSGGGFFDSIPSKAPAVKPTVTSPSALNGLDFSFTQRAPPPQPAAAPAPKPAAPSIPADLFAADDFGGFTSSTPASPPKAAPAPAPVPAPSVISPVTSKSAFDSPFNLSSQPAPAAAPTPASQPFKAPVAPQGSSSMFDPWSSGADSSPWGAPDTAPSKPAQPKVELGNVPSRITPNDIAGGWGEPISSTNKPVRQASVTADEDFGGWTSASTTQTPVAPPAKPSGGFGGGSDPFDNPWG</sequence>
<name>A0A1C1CXL9_9EURO</name>
<evidence type="ECO:0000256" key="1">
    <source>
        <dbReference type="PROSITE-ProRule" id="PRU00288"/>
    </source>
</evidence>
<dbReference type="InterPro" id="IPR044732">
    <property type="entry name" value="ArfGAP_SMAP1-like"/>
</dbReference>
<dbReference type="GO" id="GO:0005096">
    <property type="term" value="F:GTPase activator activity"/>
    <property type="evidence" value="ECO:0007669"/>
    <property type="project" value="InterPro"/>
</dbReference>
<accession>A0A1C1CXL9</accession>
<feature type="compositionally biased region" description="Low complexity" evidence="2">
    <location>
        <begin position="467"/>
        <end position="482"/>
    </location>
</feature>
<evidence type="ECO:0000256" key="2">
    <source>
        <dbReference type="SAM" id="MobiDB-lite"/>
    </source>
</evidence>
<dbReference type="CDD" id="cd08839">
    <property type="entry name" value="ArfGap_SMAP"/>
    <property type="match status" value="1"/>
</dbReference>
<keyword evidence="1" id="KW-0862">Zinc</keyword>
<dbReference type="VEuPathDB" id="FungiDB:G647_00166"/>
<dbReference type="InterPro" id="IPR037278">
    <property type="entry name" value="ARFGAP/RecO"/>
</dbReference>
<dbReference type="Proteomes" id="UP000094526">
    <property type="component" value="Unassembled WGS sequence"/>
</dbReference>
<feature type="compositionally biased region" description="Polar residues" evidence="2">
    <location>
        <begin position="545"/>
        <end position="557"/>
    </location>
</feature>
<dbReference type="GO" id="GO:0008270">
    <property type="term" value="F:zinc ion binding"/>
    <property type="evidence" value="ECO:0007669"/>
    <property type="project" value="UniProtKB-KW"/>
</dbReference>
<dbReference type="AlphaFoldDB" id="A0A1C1CXL9"/>
<reference evidence="5" key="1">
    <citation type="submission" date="2015-07" db="EMBL/GenBank/DDBJ databases">
        <authorList>
            <person name="Teixeira M.M."/>
            <person name="Souza R.C."/>
            <person name="Almeida L.G."/>
            <person name="Vicente V.A."/>
            <person name="de Hoog S."/>
            <person name="Bocca A.L."/>
            <person name="de Almeida S.R."/>
            <person name="Vasconcelos A.T."/>
            <person name="Felipe M.S."/>
        </authorList>
    </citation>
    <scope>NUCLEOTIDE SEQUENCE [LARGE SCALE GENOMIC DNA]</scope>
    <source>
        <strain evidence="5">KSF</strain>
    </source>
</reference>
<feature type="compositionally biased region" description="Pro residues" evidence="2">
    <location>
        <begin position="396"/>
        <end position="412"/>
    </location>
</feature>
<gene>
    <name evidence="4" type="ORF">CLCR_09920</name>
</gene>
<dbReference type="SMART" id="SM00105">
    <property type="entry name" value="ArfGap"/>
    <property type="match status" value="1"/>
</dbReference>
<feature type="region of interest" description="Disordered" evidence="2">
    <location>
        <begin position="154"/>
        <end position="598"/>
    </location>
</feature>
<dbReference type="eggNOG" id="KOG0703">
    <property type="taxonomic scope" value="Eukaryota"/>
</dbReference>
<dbReference type="Pfam" id="PF01412">
    <property type="entry name" value="ArfGap"/>
    <property type="match status" value="1"/>
</dbReference>